<evidence type="ECO:0008006" key="7">
    <source>
        <dbReference type="Google" id="ProtNLM"/>
    </source>
</evidence>
<dbReference type="RefSeq" id="XP_060295764.1">
    <property type="nucleotide sequence ID" value="XM_060441874.1"/>
</dbReference>
<name>A0AA40AJD3_9PEZI</name>
<dbReference type="EMBL" id="JAUIRO010000004">
    <property type="protein sequence ID" value="KAK0716971.1"/>
    <property type="molecule type" value="Genomic_DNA"/>
</dbReference>
<keyword evidence="6" id="KW-1185">Reference proteome</keyword>
<evidence type="ECO:0000256" key="4">
    <source>
        <dbReference type="SAM" id="MobiDB-lite"/>
    </source>
</evidence>
<comment type="subcellular location">
    <subcellularLocation>
        <location evidence="1">Nucleus</location>
    </subcellularLocation>
</comment>
<feature type="compositionally biased region" description="Low complexity" evidence="4">
    <location>
        <begin position="107"/>
        <end position="121"/>
    </location>
</feature>
<sequence>MSEHPLETPPALAEDANSEMEPEMQLTEEAAAAAAEASPATLYEPAINGVTPSASGDEPEPDVNMVDVPADRYAELDPEQPASPPALTSAIPTPSGGNAAWSTPRFGGAQTPTATGTTTTTAGGGIPTSNSNEASPLPSSRTDTPPAARNNNMTDGNGNDSGARTGGTGSRAASVHPADAGAAATTLFTMPTEAPVHGAPVRQYINTKITGALLEGMKLVAKEQPENPLRMLGEFLLQRSKETEEPIAF</sequence>
<keyword evidence="3" id="KW-0539">Nucleus</keyword>
<dbReference type="GO" id="GO:0005634">
    <property type="term" value="C:nucleus"/>
    <property type="evidence" value="ECO:0007669"/>
    <property type="project" value="UniProtKB-SubCell"/>
</dbReference>
<dbReference type="Gene3D" id="1.20.890.10">
    <property type="entry name" value="cAMP-dependent protein kinase regulatory subunit, dimerization-anchoring domain"/>
    <property type="match status" value="1"/>
</dbReference>
<evidence type="ECO:0000313" key="6">
    <source>
        <dbReference type="Proteomes" id="UP001172101"/>
    </source>
</evidence>
<organism evidence="5 6">
    <name type="scientific">Lasiosphaeria miniovina</name>
    <dbReference type="NCBI Taxonomy" id="1954250"/>
    <lineage>
        <taxon>Eukaryota</taxon>
        <taxon>Fungi</taxon>
        <taxon>Dikarya</taxon>
        <taxon>Ascomycota</taxon>
        <taxon>Pezizomycotina</taxon>
        <taxon>Sordariomycetes</taxon>
        <taxon>Sordariomycetidae</taxon>
        <taxon>Sordariales</taxon>
        <taxon>Lasiosphaeriaceae</taxon>
        <taxon>Lasiosphaeria</taxon>
    </lineage>
</organism>
<dbReference type="GeneID" id="85325144"/>
<accession>A0AA40AJD3</accession>
<comment type="caution">
    <text evidence="5">The sequence shown here is derived from an EMBL/GenBank/DDBJ whole genome shotgun (WGS) entry which is preliminary data.</text>
</comment>
<evidence type="ECO:0000256" key="3">
    <source>
        <dbReference type="ARBA" id="ARBA00023242"/>
    </source>
</evidence>
<protein>
    <recommendedName>
        <fullName evidence="7">Dpy-30 domain-containing protein</fullName>
    </recommendedName>
</protein>
<evidence type="ECO:0000313" key="5">
    <source>
        <dbReference type="EMBL" id="KAK0716971.1"/>
    </source>
</evidence>
<evidence type="ECO:0000256" key="1">
    <source>
        <dbReference type="ARBA" id="ARBA00004123"/>
    </source>
</evidence>
<proteinExistence type="inferred from homology"/>
<dbReference type="InterPro" id="IPR049629">
    <property type="entry name" value="DPY30_SDC1_DD"/>
</dbReference>
<reference evidence="5" key="1">
    <citation type="submission" date="2023-06" db="EMBL/GenBank/DDBJ databases">
        <title>Genome-scale phylogeny and comparative genomics of the fungal order Sordariales.</title>
        <authorList>
            <consortium name="Lawrence Berkeley National Laboratory"/>
            <person name="Hensen N."/>
            <person name="Bonometti L."/>
            <person name="Westerberg I."/>
            <person name="Brannstrom I.O."/>
            <person name="Guillou S."/>
            <person name="Cros-Aarteil S."/>
            <person name="Calhoun S."/>
            <person name="Haridas S."/>
            <person name="Kuo A."/>
            <person name="Mondo S."/>
            <person name="Pangilinan J."/>
            <person name="Riley R."/>
            <person name="LaButti K."/>
            <person name="Andreopoulos B."/>
            <person name="Lipzen A."/>
            <person name="Chen C."/>
            <person name="Yanf M."/>
            <person name="Daum C."/>
            <person name="Ng V."/>
            <person name="Clum A."/>
            <person name="Steindorff A."/>
            <person name="Ohm R."/>
            <person name="Martin F."/>
            <person name="Silar P."/>
            <person name="Natvig D."/>
            <person name="Lalanne C."/>
            <person name="Gautier V."/>
            <person name="Ament-velasquez S.L."/>
            <person name="Kruys A."/>
            <person name="Hutchinson M.I."/>
            <person name="Powell A.J."/>
            <person name="Barry K."/>
            <person name="Miller A.N."/>
            <person name="Grigoriev I.V."/>
            <person name="Debuchy R."/>
            <person name="Gladieux P."/>
            <person name="Thoren M.H."/>
            <person name="Johannesson H."/>
        </authorList>
    </citation>
    <scope>NUCLEOTIDE SEQUENCE</scope>
    <source>
        <strain evidence="5">SMH2392-1A</strain>
    </source>
</reference>
<feature type="compositionally biased region" description="Polar residues" evidence="4">
    <location>
        <begin position="129"/>
        <end position="160"/>
    </location>
</feature>
<dbReference type="Proteomes" id="UP001172101">
    <property type="component" value="Unassembled WGS sequence"/>
</dbReference>
<dbReference type="AlphaFoldDB" id="A0AA40AJD3"/>
<gene>
    <name evidence="5" type="ORF">B0T26DRAFT_707898</name>
</gene>
<dbReference type="InterPro" id="IPR007858">
    <property type="entry name" value="Dpy-30_motif"/>
</dbReference>
<feature type="region of interest" description="Disordered" evidence="4">
    <location>
        <begin position="1"/>
        <end position="177"/>
    </location>
</feature>
<feature type="compositionally biased region" description="Low complexity" evidence="4">
    <location>
        <begin position="28"/>
        <end position="37"/>
    </location>
</feature>
<dbReference type="Pfam" id="PF05186">
    <property type="entry name" value="Dpy-30"/>
    <property type="match status" value="1"/>
</dbReference>
<comment type="similarity">
    <text evidence="2">Belongs to the dpy-30 family.</text>
</comment>
<dbReference type="CDD" id="cd22965">
    <property type="entry name" value="DD_DPY30_SDC1"/>
    <property type="match status" value="1"/>
</dbReference>
<evidence type="ECO:0000256" key="2">
    <source>
        <dbReference type="ARBA" id="ARBA00010849"/>
    </source>
</evidence>